<dbReference type="RefSeq" id="WP_108601444.1">
    <property type="nucleotide sequence ID" value="NZ_CP026604.1"/>
</dbReference>
<dbReference type="AlphaFoldDB" id="A0A2S0VMC7"/>
<dbReference type="PANTHER" id="PTHR12526">
    <property type="entry name" value="GLYCOSYLTRANSFERASE"/>
    <property type="match status" value="1"/>
</dbReference>
<reference evidence="1 2" key="1">
    <citation type="submission" date="2018-01" db="EMBL/GenBank/DDBJ databases">
        <title>Genome sequence of a Cantenovulum-like bacteria.</title>
        <authorList>
            <person name="Tan W.R."/>
            <person name="Lau N.-S."/>
            <person name="Go F."/>
            <person name="Amirul A.-A.A."/>
        </authorList>
    </citation>
    <scope>NUCLEOTIDE SEQUENCE [LARGE SCALE GENOMIC DNA]</scope>
    <source>
        <strain evidence="1 2">CCB-QB4</strain>
    </source>
</reference>
<dbReference type="PANTHER" id="PTHR12526:SF630">
    <property type="entry name" value="GLYCOSYLTRANSFERASE"/>
    <property type="match status" value="1"/>
</dbReference>
<organism evidence="1 2">
    <name type="scientific">Saccharobesus litoralis</name>
    <dbReference type="NCBI Taxonomy" id="2172099"/>
    <lineage>
        <taxon>Bacteria</taxon>
        <taxon>Pseudomonadati</taxon>
        <taxon>Pseudomonadota</taxon>
        <taxon>Gammaproteobacteria</taxon>
        <taxon>Alteromonadales</taxon>
        <taxon>Alteromonadaceae</taxon>
        <taxon>Saccharobesus</taxon>
    </lineage>
</organism>
<evidence type="ECO:0000313" key="2">
    <source>
        <dbReference type="Proteomes" id="UP000244441"/>
    </source>
</evidence>
<dbReference type="OrthoDB" id="9769600at2"/>
<name>A0A2S0VMC7_9ALTE</name>
<dbReference type="KEGG" id="cate:C2869_02440"/>
<dbReference type="EMBL" id="CP026604">
    <property type="protein sequence ID" value="AWB65367.1"/>
    <property type="molecule type" value="Genomic_DNA"/>
</dbReference>
<gene>
    <name evidence="1" type="ORF">C2869_02440</name>
</gene>
<evidence type="ECO:0000313" key="1">
    <source>
        <dbReference type="EMBL" id="AWB65367.1"/>
    </source>
</evidence>
<proteinExistence type="predicted"/>
<dbReference type="Pfam" id="PF13692">
    <property type="entry name" value="Glyco_trans_1_4"/>
    <property type="match status" value="1"/>
</dbReference>
<dbReference type="GO" id="GO:0016740">
    <property type="term" value="F:transferase activity"/>
    <property type="evidence" value="ECO:0007669"/>
    <property type="project" value="UniProtKB-KW"/>
</dbReference>
<keyword evidence="1" id="KW-0808">Transferase</keyword>
<protein>
    <submittedName>
        <fullName evidence="1">Glycosyl transferase</fullName>
    </submittedName>
</protein>
<sequence length="387" mass="42944">MKNKDLIVFGEDWGGLPSSTQHLINILAQDRKVLWINSIGLRQPQLSLHDIKRATGKLTQFISNQINRLANQTQPQATASESDNIRVINPATIPAPRSKNARFIAKHLLIKQIKPVVEEMQLNEPVLWISLPTAVDVIGHLNESAVVYYCGDDFSALAGVDHSTIAKREAELVNKADLILTASQALAKKFPAHKTSCIEHGVDLNLFSTPVTRASDLPNDGKPIAGFYGSINEWLDTSLLIDTAKLMPNWHFVLIGKHHIDTSELNAIKNITLLPPKAHHELPSYSQHWTVSLLPFVLNEQISACNPLKLTEYLAAGKPVIATAFNASLAYTGFVQIIKNPYELAKALMVSYDEQQQPEFANCLYQRIAHKSWQHQASKVNQLLGAI</sequence>
<dbReference type="SUPFAM" id="SSF53756">
    <property type="entry name" value="UDP-Glycosyltransferase/glycogen phosphorylase"/>
    <property type="match status" value="1"/>
</dbReference>
<dbReference type="Proteomes" id="UP000244441">
    <property type="component" value="Chromosome"/>
</dbReference>
<dbReference type="Gene3D" id="3.40.50.2000">
    <property type="entry name" value="Glycogen Phosphorylase B"/>
    <property type="match status" value="1"/>
</dbReference>
<accession>A0A2S0VMC7</accession>
<dbReference type="Gene3D" id="3.40.50.11010">
    <property type="match status" value="1"/>
</dbReference>
<keyword evidence="2" id="KW-1185">Reference proteome</keyword>